<keyword evidence="3" id="KW-1185">Reference proteome</keyword>
<organism evidence="2 3">
    <name type="scientific">Caenorhabditis bovis</name>
    <dbReference type="NCBI Taxonomy" id="2654633"/>
    <lineage>
        <taxon>Eukaryota</taxon>
        <taxon>Metazoa</taxon>
        <taxon>Ecdysozoa</taxon>
        <taxon>Nematoda</taxon>
        <taxon>Chromadorea</taxon>
        <taxon>Rhabditida</taxon>
        <taxon>Rhabditina</taxon>
        <taxon>Rhabditomorpha</taxon>
        <taxon>Rhabditoidea</taxon>
        <taxon>Rhabditidae</taxon>
        <taxon>Peloderinae</taxon>
        <taxon>Caenorhabditis</taxon>
    </lineage>
</organism>
<dbReference type="EMBL" id="CADEPM010000007">
    <property type="protein sequence ID" value="CAB3408275.1"/>
    <property type="molecule type" value="Genomic_DNA"/>
</dbReference>
<feature type="coiled-coil region" evidence="1">
    <location>
        <begin position="147"/>
        <end position="208"/>
    </location>
</feature>
<dbReference type="Proteomes" id="UP000494206">
    <property type="component" value="Unassembled WGS sequence"/>
</dbReference>
<accession>A0A8S1FAX4</accession>
<name>A0A8S1FAX4_9PELO</name>
<dbReference type="InterPro" id="IPR039767">
    <property type="entry name" value="RALBP1"/>
</dbReference>
<evidence type="ECO:0000313" key="3">
    <source>
        <dbReference type="Proteomes" id="UP000494206"/>
    </source>
</evidence>
<keyword evidence="1" id="KW-0175">Coiled coil</keyword>
<dbReference type="GO" id="GO:0031267">
    <property type="term" value="F:small GTPase binding"/>
    <property type="evidence" value="ECO:0007669"/>
    <property type="project" value="InterPro"/>
</dbReference>
<dbReference type="PANTHER" id="PTHR12783">
    <property type="entry name" value="RALA BINDING PROTEIN 1 RALBP1"/>
    <property type="match status" value="1"/>
</dbReference>
<dbReference type="AlphaFoldDB" id="A0A8S1FAX4"/>
<dbReference type="PANTHER" id="PTHR12783:SF5">
    <property type="entry name" value="RALA-BINDING PROTEIN 1"/>
    <property type="match status" value="1"/>
</dbReference>
<evidence type="ECO:0000256" key="1">
    <source>
        <dbReference type="SAM" id="Coils"/>
    </source>
</evidence>
<evidence type="ECO:0000313" key="2">
    <source>
        <dbReference type="EMBL" id="CAB3408275.1"/>
    </source>
</evidence>
<sequence length="210" mass="24167">MGLTDDRLFGIYVPPLTKDELEKWLDGSEKDEVSADAVRRELRKQEFWLGLLHEKISSCHEKGVQTAHLDELAWQIQNGITGLKRKIKMFSDLTTSSIASAPITSVDHVDTRCIEIYEEKQLMATQQMLREDVAAEKKTIAGLCWKLEHSQLNSEEVEEETEEEKEEEEWKERCNLEEAARSALISEIARLRSECANLRARLEMETSSEQ</sequence>
<reference evidence="2 3" key="1">
    <citation type="submission" date="2020-04" db="EMBL/GenBank/DDBJ databases">
        <authorList>
            <person name="Laetsch R D."/>
            <person name="Stevens L."/>
            <person name="Kumar S."/>
            <person name="Blaxter L. M."/>
        </authorList>
    </citation>
    <scope>NUCLEOTIDE SEQUENCE [LARGE SCALE GENOMIC DNA]</scope>
</reference>
<dbReference type="Gene3D" id="1.20.58.90">
    <property type="match status" value="1"/>
</dbReference>
<comment type="caution">
    <text evidence="2">The sequence shown here is derived from an EMBL/GenBank/DDBJ whole genome shotgun (WGS) entry which is preliminary data.</text>
</comment>
<dbReference type="GO" id="GO:0005096">
    <property type="term" value="F:GTPase activator activity"/>
    <property type="evidence" value="ECO:0007669"/>
    <property type="project" value="InterPro"/>
</dbReference>
<dbReference type="GO" id="GO:0007264">
    <property type="term" value="P:small GTPase-mediated signal transduction"/>
    <property type="evidence" value="ECO:0007669"/>
    <property type="project" value="InterPro"/>
</dbReference>
<protein>
    <submittedName>
        <fullName evidence="2">Uncharacterized protein</fullName>
    </submittedName>
</protein>
<proteinExistence type="predicted"/>
<gene>
    <name evidence="2" type="ORF">CBOVIS_LOCUS10073</name>
</gene>
<dbReference type="OrthoDB" id="10033734at2759"/>